<accession>A0AAV3XDJ0</accession>
<protein>
    <recommendedName>
        <fullName evidence="3">High potential iron-sulfur proteins family profile domain-containing protein</fullName>
    </recommendedName>
</protein>
<gene>
    <name evidence="1" type="ORF">MiSe_32620</name>
</gene>
<keyword evidence="2" id="KW-1185">Reference proteome</keyword>
<proteinExistence type="predicted"/>
<dbReference type="EMBL" id="BLAY01000046">
    <property type="protein sequence ID" value="GET38504.1"/>
    <property type="molecule type" value="Genomic_DNA"/>
</dbReference>
<evidence type="ECO:0000313" key="2">
    <source>
        <dbReference type="Proteomes" id="UP001050975"/>
    </source>
</evidence>
<name>A0AAV3XDJ0_9CYAN</name>
<dbReference type="RefSeq" id="WP_226582178.1">
    <property type="nucleotide sequence ID" value="NZ_BLAY01000046.1"/>
</dbReference>
<dbReference type="AlphaFoldDB" id="A0AAV3XDJ0"/>
<dbReference type="Proteomes" id="UP001050975">
    <property type="component" value="Unassembled WGS sequence"/>
</dbReference>
<evidence type="ECO:0000313" key="1">
    <source>
        <dbReference type="EMBL" id="GET38504.1"/>
    </source>
</evidence>
<sequence length="64" mass="7055">MTAFNPPVSACRYCQHYKPIGRRGGACEMLNVSVQAGWKGCQLGVPTFTTAYESDARCDLVRQN</sequence>
<evidence type="ECO:0008006" key="3">
    <source>
        <dbReference type="Google" id="ProtNLM"/>
    </source>
</evidence>
<reference evidence="1" key="1">
    <citation type="submission" date="2019-10" db="EMBL/GenBank/DDBJ databases">
        <title>Draft genome sequece of Microseira wollei NIES-4236.</title>
        <authorList>
            <person name="Yamaguchi H."/>
            <person name="Suzuki S."/>
            <person name="Kawachi M."/>
        </authorList>
    </citation>
    <scope>NUCLEOTIDE SEQUENCE</scope>
    <source>
        <strain evidence="1">NIES-4236</strain>
    </source>
</reference>
<organism evidence="1 2">
    <name type="scientific">Microseira wollei NIES-4236</name>
    <dbReference type="NCBI Taxonomy" id="2530354"/>
    <lineage>
        <taxon>Bacteria</taxon>
        <taxon>Bacillati</taxon>
        <taxon>Cyanobacteriota</taxon>
        <taxon>Cyanophyceae</taxon>
        <taxon>Oscillatoriophycideae</taxon>
        <taxon>Aerosakkonematales</taxon>
        <taxon>Aerosakkonemataceae</taxon>
        <taxon>Microseira</taxon>
    </lineage>
</organism>
<comment type="caution">
    <text evidence="1">The sequence shown here is derived from an EMBL/GenBank/DDBJ whole genome shotgun (WGS) entry which is preliminary data.</text>
</comment>